<dbReference type="EMBL" id="CAJGYO010000012">
    <property type="protein sequence ID" value="CAD6262460.1"/>
    <property type="molecule type" value="Genomic_DNA"/>
</dbReference>
<dbReference type="PANTHER" id="PTHR33621:SF9">
    <property type="entry name" value="SAP DOMAIN-CONTAINING PROTEIN"/>
    <property type="match status" value="1"/>
</dbReference>
<dbReference type="OrthoDB" id="1916794at2759"/>
<organism evidence="2 3">
    <name type="scientific">Miscanthus lutarioriparius</name>
    <dbReference type="NCBI Taxonomy" id="422564"/>
    <lineage>
        <taxon>Eukaryota</taxon>
        <taxon>Viridiplantae</taxon>
        <taxon>Streptophyta</taxon>
        <taxon>Embryophyta</taxon>
        <taxon>Tracheophyta</taxon>
        <taxon>Spermatophyta</taxon>
        <taxon>Magnoliopsida</taxon>
        <taxon>Liliopsida</taxon>
        <taxon>Poales</taxon>
        <taxon>Poaceae</taxon>
        <taxon>PACMAD clade</taxon>
        <taxon>Panicoideae</taxon>
        <taxon>Andropogonodae</taxon>
        <taxon>Andropogoneae</taxon>
        <taxon>Saccharinae</taxon>
        <taxon>Miscanthus</taxon>
    </lineage>
</organism>
<feature type="region of interest" description="Disordered" evidence="1">
    <location>
        <begin position="211"/>
        <end position="394"/>
    </location>
</feature>
<reference evidence="2" key="1">
    <citation type="submission" date="2020-10" db="EMBL/GenBank/DDBJ databases">
        <authorList>
            <person name="Han B."/>
            <person name="Lu T."/>
            <person name="Zhao Q."/>
            <person name="Huang X."/>
            <person name="Zhao Y."/>
        </authorList>
    </citation>
    <scope>NUCLEOTIDE SEQUENCE</scope>
</reference>
<gene>
    <name evidence="2" type="ORF">NCGR_LOCUS45803</name>
</gene>
<name>A0A811QTH6_9POAL</name>
<keyword evidence="3" id="KW-1185">Reference proteome</keyword>
<protein>
    <submittedName>
        <fullName evidence="2">Uncharacterized protein</fullName>
    </submittedName>
</protein>
<feature type="compositionally biased region" description="Basic and acidic residues" evidence="1">
    <location>
        <begin position="335"/>
        <end position="356"/>
    </location>
</feature>
<dbReference type="PANTHER" id="PTHR33621">
    <property type="entry name" value="ASPARTIC/GLUTAMIC ACID-RICH PROTEIN"/>
    <property type="match status" value="1"/>
</dbReference>
<dbReference type="Proteomes" id="UP000604825">
    <property type="component" value="Unassembled WGS sequence"/>
</dbReference>
<feature type="compositionally biased region" description="Basic residues" evidence="1">
    <location>
        <begin position="116"/>
        <end position="126"/>
    </location>
</feature>
<feature type="region of interest" description="Disordered" evidence="1">
    <location>
        <begin position="408"/>
        <end position="431"/>
    </location>
</feature>
<evidence type="ECO:0000256" key="1">
    <source>
        <dbReference type="SAM" id="MobiDB-lite"/>
    </source>
</evidence>
<feature type="compositionally biased region" description="Basic and acidic residues" evidence="1">
    <location>
        <begin position="62"/>
        <end position="75"/>
    </location>
</feature>
<feature type="compositionally biased region" description="Low complexity" evidence="1">
    <location>
        <begin position="174"/>
        <end position="188"/>
    </location>
</feature>
<evidence type="ECO:0000313" key="3">
    <source>
        <dbReference type="Proteomes" id="UP000604825"/>
    </source>
</evidence>
<feature type="compositionally biased region" description="Basic and acidic residues" evidence="1">
    <location>
        <begin position="94"/>
        <end position="111"/>
    </location>
</feature>
<comment type="caution">
    <text evidence="2">The sequence shown here is derived from an EMBL/GenBank/DDBJ whole genome shotgun (WGS) entry which is preliminary data.</text>
</comment>
<accession>A0A811QTH6</accession>
<evidence type="ECO:0000313" key="2">
    <source>
        <dbReference type="EMBL" id="CAD6262460.1"/>
    </source>
</evidence>
<feature type="region of interest" description="Disordered" evidence="1">
    <location>
        <begin position="58"/>
        <end position="194"/>
    </location>
</feature>
<proteinExistence type="predicted"/>
<feature type="compositionally biased region" description="Low complexity" evidence="1">
    <location>
        <begin position="302"/>
        <end position="311"/>
    </location>
</feature>
<feature type="compositionally biased region" description="Low complexity" evidence="1">
    <location>
        <begin position="228"/>
        <end position="237"/>
    </location>
</feature>
<sequence length="1387" mass="151325">MDFLALPRRDLQALCKRNDIRANMTNAAMADALRALPKVEGIEEYVKVLQPFAVPQTAVKSVNEEQKPKKQERPLPRGRRTTAKSSEPIEPEEDKEKLEEDAKQQSNKEDAQTPGVRRRGASRRARPVPTVPLPPGKAVAEEDGQEDNLKREANRDNAPAPVVGRRGASRRARPSPAVAAPGADSEVAGAEEEQIEEVVVEDLKREATMDDAPALGVGRRGASRRARAAPSVAALAGKLVAEQQRAPIPRGPRVKAKGTSTEPIRLDDSDDEQKEDAKPEGEEDAQILGVGRRGGASRRARAAPAVAAPEANAEEEQRAPVPRGRRIKANSTELIRLDDSKEEKTQDTKPEEEKGDAPAIAVGRCGASRRAPAHSEAPEAPATRRSAAASKAEAGYVAVEAVPIRATRQRKPTMKAAAAAAAEEKAPRRATRRGAVMRTLLQQEVQDEAQDVFSDAEAVGSPVVSVEAVRIRETRHPKPTMKAAAAAAAKAEEKAPPRATRRGTVTRTVLQPEVQEKPQGVFSDAEEVNTEDCLSCQEEGDVVVDKVLHDSVDDTILLDCSSDISLVEVEKAGNITSEMPENQAALDEDGDKPNGVVIGDSMSETTVTDEVVQEEKGVLITNEMPQGTAGMHDMKDDQFETVFVQADQVVTADMEVNTEDGLSCREEGDVVADKVLHDSVDDTILLDCSSDISLVEVEKAGNITSEMPENQAALDEDGDKPNGVVIGDSMSETTVTDEVVQEEKGVLITNEMPQGTAGMHDMEDDQFGTVFVQADQVVTADNLPEQVTDCEFTVEVNTSLIVDERQQSTVTIDENVVEDRSETDGVHSNEQIEVVTTDKVPELKLIEDVLVQADQVVTDDNLPEQVTDCEITVEENTAVIVDEKQQSTVTMYEDADEQMEVEVPELTGTNVEVIEEKTPPGVDEKQKSTVAMDTDVVNDHFKTDVVHADELMEVATTDEVPELSEIDDEVVQEEKGVLITDETLQGTTGMHDDIENDQFETVTMDEDVVNDNFETDSVHADEQMEVVTIDKVLELTGTNVEDVEEKTPPVVDENQKSTVTMDKDVFNDHFKTDVVHADELMEVATTNEVPELSEIDDEVVEEMKTPLIVDEKQLSTATMNEDIVDDHFKTHVAHADEQKEVVATEVPEVTETDSEIEEKTPLIVDEKKQSSVTMDGDVVFDHFKTDTAHANEQKEVIGIATEMPDQVTGTDVEVVEEKAVVITEDMPNQGTVPNVTHTMDECLNENCFGTDFGHGNEQKKSITADIEPEVSRAQDGSARKEIALLDDVTESLSKSIITMEPSVCKNSSEKNTAGPMTVLEEKGVKVASESEDLTKLSLGQLRAKLKEKLNAKKNKETKKRVALARVDENVCRSHAKGQQQNLNLQQH</sequence>